<evidence type="ECO:0000313" key="3">
    <source>
        <dbReference type="Proteomes" id="UP000181801"/>
    </source>
</evidence>
<dbReference type="AlphaFoldDB" id="A0A1S2VUB2"/>
<comment type="caution">
    <text evidence="2">The sequence shown here is derived from an EMBL/GenBank/DDBJ whole genome shotgun (WGS) entry which is preliminary data.</text>
</comment>
<gene>
    <name evidence="2" type="ORF">BFS26_08440</name>
</gene>
<dbReference type="SUPFAM" id="SSF52172">
    <property type="entry name" value="CheY-like"/>
    <property type="match status" value="1"/>
</dbReference>
<keyword evidence="1" id="KW-0812">Transmembrane</keyword>
<dbReference type="Proteomes" id="UP000181801">
    <property type="component" value="Unassembled WGS sequence"/>
</dbReference>
<feature type="transmembrane region" description="Helical" evidence="1">
    <location>
        <begin position="93"/>
        <end position="111"/>
    </location>
</feature>
<organism evidence="2 3">
    <name type="scientific">Bifidobacterium longum subsp. suis</name>
    <dbReference type="NCBI Taxonomy" id="1695"/>
    <lineage>
        <taxon>Bacteria</taxon>
        <taxon>Bacillati</taxon>
        <taxon>Actinomycetota</taxon>
        <taxon>Actinomycetes</taxon>
        <taxon>Bifidobacteriales</taxon>
        <taxon>Bifidobacteriaceae</taxon>
        <taxon>Bifidobacterium</taxon>
    </lineage>
</organism>
<evidence type="ECO:0000313" key="2">
    <source>
        <dbReference type="EMBL" id="OIN62301.1"/>
    </source>
</evidence>
<dbReference type="InterPro" id="IPR011006">
    <property type="entry name" value="CheY-like_superfamily"/>
</dbReference>
<keyword evidence="1" id="KW-0472">Membrane</keyword>
<evidence type="ECO:0008006" key="4">
    <source>
        <dbReference type="Google" id="ProtNLM"/>
    </source>
</evidence>
<proteinExistence type="predicted"/>
<name>A0A1S2VUB2_BIFLN</name>
<keyword evidence="1" id="KW-1133">Transmembrane helix</keyword>
<accession>A0A1S2VUB2</accession>
<evidence type="ECO:0000256" key="1">
    <source>
        <dbReference type="SAM" id="Phobius"/>
    </source>
</evidence>
<dbReference type="RefSeq" id="WP_071475089.1">
    <property type="nucleotide sequence ID" value="NZ_JAERWB010000018.1"/>
</dbReference>
<sequence length="159" mass="16376">MSDATQSAHEPPATFRIGILDNDACALDCIARLATSTHIHGRIVDVWSTTSPAVAILECQSGSRHTDVLLIDMALDGVTGPQIAAEIHRRAPGIVLIGLTVGLAFGLAVGFVTGRPISLTISLVTGRAIGLAIRLASGGARLQRMGCVGDVIVAGASMR</sequence>
<dbReference type="EMBL" id="MOAE01000039">
    <property type="protein sequence ID" value="OIN62301.1"/>
    <property type="molecule type" value="Genomic_DNA"/>
</dbReference>
<protein>
    <recommendedName>
        <fullName evidence="4">Response regulatory domain-containing protein</fullName>
    </recommendedName>
</protein>
<reference evidence="2 3" key="1">
    <citation type="journal article" date="2016" name="BMC Microbiol.">
        <title>Fucosyllactose and L-fucose utilization of infant Bifidobacterium longum and Bifidobacterium kashiwanohense.</title>
        <authorList>
            <person name="Bunesova V."/>
            <person name="Lacroix C."/>
            <person name="Schwab C."/>
        </authorList>
    </citation>
    <scope>NUCLEOTIDE SEQUENCE [LARGE SCALE GENOMIC DNA]</scope>
    <source>
        <strain evidence="2 3">BSM11-5</strain>
    </source>
</reference>